<organism evidence="1 2">
    <name type="scientific">Tetrahymena thermophila (strain SB210)</name>
    <dbReference type="NCBI Taxonomy" id="312017"/>
    <lineage>
        <taxon>Eukaryota</taxon>
        <taxon>Sar</taxon>
        <taxon>Alveolata</taxon>
        <taxon>Ciliophora</taxon>
        <taxon>Intramacronucleata</taxon>
        <taxon>Oligohymenophorea</taxon>
        <taxon>Hymenostomatida</taxon>
        <taxon>Tetrahymenina</taxon>
        <taxon>Tetrahymenidae</taxon>
        <taxon>Tetrahymena</taxon>
    </lineage>
</organism>
<reference evidence="2" key="1">
    <citation type="journal article" date="2006" name="PLoS Biol.">
        <title>Macronuclear genome sequence of the ciliate Tetrahymena thermophila, a model eukaryote.</title>
        <authorList>
            <person name="Eisen J.A."/>
            <person name="Coyne R.S."/>
            <person name="Wu M."/>
            <person name="Wu D."/>
            <person name="Thiagarajan M."/>
            <person name="Wortman J.R."/>
            <person name="Badger J.H."/>
            <person name="Ren Q."/>
            <person name="Amedeo P."/>
            <person name="Jones K.M."/>
            <person name="Tallon L.J."/>
            <person name="Delcher A.L."/>
            <person name="Salzberg S.L."/>
            <person name="Silva J.C."/>
            <person name="Haas B.J."/>
            <person name="Majoros W.H."/>
            <person name="Farzad M."/>
            <person name="Carlton J.M."/>
            <person name="Smith R.K. Jr."/>
            <person name="Garg J."/>
            <person name="Pearlman R.E."/>
            <person name="Karrer K.M."/>
            <person name="Sun L."/>
            <person name="Manning G."/>
            <person name="Elde N.C."/>
            <person name="Turkewitz A.P."/>
            <person name="Asai D.J."/>
            <person name="Wilkes D.E."/>
            <person name="Wang Y."/>
            <person name="Cai H."/>
            <person name="Collins K."/>
            <person name="Stewart B.A."/>
            <person name="Lee S.R."/>
            <person name="Wilamowska K."/>
            <person name="Weinberg Z."/>
            <person name="Ruzzo W.L."/>
            <person name="Wloga D."/>
            <person name="Gaertig J."/>
            <person name="Frankel J."/>
            <person name="Tsao C.-C."/>
            <person name="Gorovsky M.A."/>
            <person name="Keeling P.J."/>
            <person name="Waller R.F."/>
            <person name="Patron N.J."/>
            <person name="Cherry J.M."/>
            <person name="Stover N.A."/>
            <person name="Krieger C.J."/>
            <person name="del Toro C."/>
            <person name="Ryder H.F."/>
            <person name="Williamson S.C."/>
            <person name="Barbeau R.A."/>
            <person name="Hamilton E.P."/>
            <person name="Orias E."/>
        </authorList>
    </citation>
    <scope>NUCLEOTIDE SEQUENCE [LARGE SCALE GENOMIC DNA]</scope>
    <source>
        <strain evidence="2">SB210</strain>
    </source>
</reference>
<dbReference type="HOGENOM" id="CLU_003191_3_0_1"/>
<dbReference type="EMBL" id="GG662753">
    <property type="protein sequence ID" value="EAR92304.2"/>
    <property type="molecule type" value="Genomic_DNA"/>
</dbReference>
<proteinExistence type="predicted"/>
<dbReference type="GeneID" id="7845213"/>
<dbReference type="RefSeq" id="XP_001012549.2">
    <property type="nucleotide sequence ID" value="XM_001012549.2"/>
</dbReference>
<dbReference type="PANTHER" id="PTHR11319:SF35">
    <property type="entry name" value="OUTER MEMBRANE PROTEIN PMPC-RELATED"/>
    <property type="match status" value="1"/>
</dbReference>
<keyword evidence="1" id="KW-0812">Transmembrane</keyword>
<accession>Q235U4</accession>
<evidence type="ECO:0000313" key="1">
    <source>
        <dbReference type="EMBL" id="EAR92304.2"/>
    </source>
</evidence>
<evidence type="ECO:0000313" key="2">
    <source>
        <dbReference type="Proteomes" id="UP000009168"/>
    </source>
</evidence>
<gene>
    <name evidence="1" type="ORF">TTHERM_01433610</name>
</gene>
<dbReference type="KEGG" id="tet:TTHERM_01433610"/>
<dbReference type="Proteomes" id="UP000009168">
    <property type="component" value="Unassembled WGS sequence"/>
</dbReference>
<dbReference type="PANTHER" id="PTHR11319">
    <property type="entry name" value="G PROTEIN-COUPLED RECEPTOR-RELATED"/>
    <property type="match status" value="1"/>
</dbReference>
<dbReference type="AlphaFoldDB" id="Q235U4"/>
<sequence length="1101" mass="126264">MQNSTEINLANFNDGDVSQSFNYSNQWWNIPYEYEDRYNTNDSQQLLIICVIAIENNIFKIFIAQLDTQEIKYSYSVQDSKITNAVNDPFRQLILLVNNQGQTLVFNYSLKLIKIIQNSCLKQAKISFDSYFIYSICPNDIIIYNGLSFQQQYPKIQSGLKEVTNIVNIQYDNLFIITQKLNSLLVKLSFNSQYELIQIIDQEGMQLSKVELNKDSNNNIFLEMLFSSYRNIFYQIIPLSKKQSCNIEILQQIRPLENIYFLIELSNSLNTLQSSQQKLSVFKINYLDQQYIQSIDLDNIQEKNIDPNKLLSLVIQSSVIFNNIYWSKNQINSQNIRNVLINNMSLNIIDSITLNQNAEMKNFQLIDIILNVENTLNISNFDQVYLQNIKFNSKKLGNNQIIISNNKLVIIENITIDSIQTEQLTFYLSDNVNLVIKQIFINKLSKNNIFQIQNNQYIDIQDIQVFDAILISVFQISLCLKLNITNIYLKQVNSTQLLYLQGIAEIQVSQITVNSSNQVKILTIEPFYEKNIQYTCLSDVIQCISVLNSKEVSFDIQASNTSISDFYIYQSSISKTCFQVQSTNLVITNFKIEEVQPQLDGTLIQSQYINNNKYVFLQIFDFQNCIINNLTSLNNQITVLSINQQPDNVGNFTMNFSRLSSQEINEPLIELNFVDTILFNEVLIENNVLKQNLYTSIAYVSQCNSITINNSQFKNNTNFNGIGGSLYVFNCLHILIQNSIFKQNKCLRLNGGAISIQNFVNIAQVNIQKCQFILNSAAFSTGGAINLSYANLIIENSNVTSNTAIIGGGIYYEQVIPDFVLEKSNNISNNKNKIINNYAKIFGHNIGSTIRKIDIDLKNIKIPKGSVKILGERQIEIREFKSGNQITFEGIQLLDEENNPIKMSNINITEFQFYSSDIQSFVQSLSVSLNWDQSNKKIQVIGQVQSKQVINNGINLQSQIMYMPQRSMSLQIVLDTLPNLIDSKRNTFFLQDQFQKNFTINFTSCSIGEITVQQIDSIICQECPKGKYSLDQYSTSCKQCPDSAKECHGSTINLKNGYWRENNKTDIIIYCNKNPEFCQAESPDSKVIFFFPLKTGLLIES</sequence>
<protein>
    <submittedName>
        <fullName evidence="1">Transmembrane protein</fullName>
    </submittedName>
</protein>
<name>Q235U4_TETTS</name>
<keyword evidence="1" id="KW-0472">Membrane</keyword>
<dbReference type="OrthoDB" id="338325at2759"/>
<dbReference type="InParanoid" id="Q235U4"/>
<keyword evidence="2" id="KW-1185">Reference proteome</keyword>